<feature type="compositionally biased region" description="Basic residues" evidence="1">
    <location>
        <begin position="64"/>
        <end position="75"/>
    </location>
</feature>
<reference evidence="3 4" key="1">
    <citation type="journal article" date="2014" name="Agronomy (Basel)">
        <title>A Draft Genome Sequence for Ensete ventricosum, the Drought-Tolerant Tree Against Hunger.</title>
        <authorList>
            <person name="Harrison J."/>
            <person name="Moore K.A."/>
            <person name="Paszkiewicz K."/>
            <person name="Jones T."/>
            <person name="Grant M."/>
            <person name="Ambacheew D."/>
            <person name="Muzemil S."/>
            <person name="Studholme D.J."/>
        </authorList>
    </citation>
    <scope>NUCLEOTIDE SEQUENCE [LARGE SCALE GENOMIC DNA]</scope>
</reference>
<feature type="transmembrane region" description="Helical" evidence="2">
    <location>
        <begin position="303"/>
        <end position="320"/>
    </location>
</feature>
<name>A0A427AZR3_ENSVE</name>
<keyword evidence="2" id="KW-0472">Membrane</keyword>
<organism evidence="3 4">
    <name type="scientific">Ensete ventricosum</name>
    <name type="common">Abyssinian banana</name>
    <name type="synonym">Musa ensete</name>
    <dbReference type="NCBI Taxonomy" id="4639"/>
    <lineage>
        <taxon>Eukaryota</taxon>
        <taxon>Viridiplantae</taxon>
        <taxon>Streptophyta</taxon>
        <taxon>Embryophyta</taxon>
        <taxon>Tracheophyta</taxon>
        <taxon>Spermatophyta</taxon>
        <taxon>Magnoliopsida</taxon>
        <taxon>Liliopsida</taxon>
        <taxon>Zingiberales</taxon>
        <taxon>Musaceae</taxon>
        <taxon>Ensete</taxon>
    </lineage>
</organism>
<protein>
    <submittedName>
        <fullName evidence="3">Uncharacterized protein</fullName>
    </submittedName>
</protein>
<feature type="compositionally biased region" description="Polar residues" evidence="1">
    <location>
        <begin position="172"/>
        <end position="181"/>
    </location>
</feature>
<dbReference type="Proteomes" id="UP000287651">
    <property type="component" value="Unassembled WGS sequence"/>
</dbReference>
<evidence type="ECO:0000256" key="2">
    <source>
        <dbReference type="SAM" id="Phobius"/>
    </source>
</evidence>
<feature type="transmembrane region" description="Helical" evidence="2">
    <location>
        <begin position="326"/>
        <end position="348"/>
    </location>
</feature>
<gene>
    <name evidence="3" type="ORF">B296_00016307</name>
</gene>
<evidence type="ECO:0000256" key="1">
    <source>
        <dbReference type="SAM" id="MobiDB-lite"/>
    </source>
</evidence>
<evidence type="ECO:0000313" key="3">
    <source>
        <dbReference type="EMBL" id="RRT81546.1"/>
    </source>
</evidence>
<sequence length="406" mass="44685">MDGCTYTELNSGLQQGADVTLSSSSDGCNLCCRSGIVGRFRQCCFPYVMLRSWELVIVSCKGAGKRRGNSTKHRRCGSDPPSLPPGGPNQRAIWSRTRAMPGANGSAKRVVATRRPPKERRSGERNRLRHRHVDGISSKRWTRGWTQRVGGGKNADAVGDATGSRAGPQSAEPPTQASHLVQTPGGPSPGIRRLVSNSDGFGFTRRPLRRWVAGMDLAWSKQGEEGWPEGGGLCFAAIAVGDRVAVSFREKGGNSDPFLPKQISTRSHNICGPIDSTWDARLYCSVARIVVCILYSFLLRHPNWGVCLLIFICNFYWPIIGRQLSLSSKSCSLMIWFHLLFLIIITIIRKGGKRRRERAVHVTTLFDGARKRTSRLPDQTARRVSGHTKITAFARLPSPPSSPPEP</sequence>
<proteinExistence type="predicted"/>
<keyword evidence="2" id="KW-1133">Transmembrane helix</keyword>
<feature type="region of interest" description="Disordered" evidence="1">
    <location>
        <begin position="64"/>
        <end position="196"/>
    </location>
</feature>
<dbReference type="EMBL" id="AMZH03000887">
    <property type="protein sequence ID" value="RRT81546.1"/>
    <property type="molecule type" value="Genomic_DNA"/>
</dbReference>
<accession>A0A427AZR3</accession>
<comment type="caution">
    <text evidence="3">The sequence shown here is derived from an EMBL/GenBank/DDBJ whole genome shotgun (WGS) entry which is preliminary data.</text>
</comment>
<keyword evidence="2" id="KW-0812">Transmembrane</keyword>
<evidence type="ECO:0000313" key="4">
    <source>
        <dbReference type="Proteomes" id="UP000287651"/>
    </source>
</evidence>
<dbReference type="AlphaFoldDB" id="A0A427AZR3"/>
<feature type="transmembrane region" description="Helical" evidence="2">
    <location>
        <begin position="280"/>
        <end position="298"/>
    </location>
</feature>